<dbReference type="GO" id="GO:0004803">
    <property type="term" value="F:transposase activity"/>
    <property type="evidence" value="ECO:0007669"/>
    <property type="project" value="InterPro"/>
</dbReference>
<dbReference type="Gene3D" id="3.30.70.1290">
    <property type="entry name" value="Transposase IS200-like"/>
    <property type="match status" value="1"/>
</dbReference>
<dbReference type="PANTHER" id="PTHR33360:SF2">
    <property type="entry name" value="TRANSPOSASE FOR INSERTION SEQUENCE ELEMENT IS200"/>
    <property type="match status" value="1"/>
</dbReference>
<accession>A0A2M7TJ21</accession>
<sequence>MQLIRLAHCVYHCEYHVVLVTKYRREIFTEGIFAYMRERMVEVTEYYPQIKLKEVNHDKDHIHMLVSIPPTMGVGKVIGIIKANTARQIKQKFPFVKKVYWGTDSVWSEGYFVTTVGANEKQIRKYIEEQGKKDLGQTLFETD</sequence>
<organism evidence="2 3">
    <name type="scientific">candidate division WWE3 bacterium CG_4_10_14_0_2_um_filter_41_14</name>
    <dbReference type="NCBI Taxonomy" id="1975072"/>
    <lineage>
        <taxon>Bacteria</taxon>
        <taxon>Katanobacteria</taxon>
    </lineage>
</organism>
<dbReference type="SMART" id="SM01321">
    <property type="entry name" value="Y1_Tnp"/>
    <property type="match status" value="1"/>
</dbReference>
<dbReference type="GO" id="GO:0003677">
    <property type="term" value="F:DNA binding"/>
    <property type="evidence" value="ECO:0007669"/>
    <property type="project" value="InterPro"/>
</dbReference>
<dbReference type="EMBL" id="PFNL01000099">
    <property type="protein sequence ID" value="PIZ46444.1"/>
    <property type="molecule type" value="Genomic_DNA"/>
</dbReference>
<dbReference type="PANTHER" id="PTHR33360">
    <property type="entry name" value="TRANSPOSASE FOR INSERTION SEQUENCE ELEMENT IS200"/>
    <property type="match status" value="1"/>
</dbReference>
<reference evidence="3" key="1">
    <citation type="submission" date="2017-09" db="EMBL/GenBank/DDBJ databases">
        <title>Depth-based differentiation of microbial function through sediment-hosted aquifers and enrichment of novel symbionts in the deep terrestrial subsurface.</title>
        <authorList>
            <person name="Probst A.J."/>
            <person name="Ladd B."/>
            <person name="Jarett J.K."/>
            <person name="Geller-Mcgrath D.E."/>
            <person name="Sieber C.M.K."/>
            <person name="Emerson J.B."/>
            <person name="Anantharaman K."/>
            <person name="Thomas B.C."/>
            <person name="Malmstrom R."/>
            <person name="Stieglmeier M."/>
            <person name="Klingl A."/>
            <person name="Woyke T."/>
            <person name="Ryan C.M."/>
            <person name="Banfield J.F."/>
        </authorList>
    </citation>
    <scope>NUCLEOTIDE SEQUENCE [LARGE SCALE GENOMIC DNA]</scope>
</reference>
<evidence type="ECO:0000259" key="1">
    <source>
        <dbReference type="SMART" id="SM01321"/>
    </source>
</evidence>
<dbReference type="Proteomes" id="UP000228920">
    <property type="component" value="Unassembled WGS sequence"/>
</dbReference>
<dbReference type="NCBIfam" id="NF033573">
    <property type="entry name" value="transpos_IS200"/>
    <property type="match status" value="1"/>
</dbReference>
<protein>
    <submittedName>
        <fullName evidence="2">IS200/IS605 family transposase</fullName>
    </submittedName>
</protein>
<dbReference type="GO" id="GO:0006313">
    <property type="term" value="P:DNA transposition"/>
    <property type="evidence" value="ECO:0007669"/>
    <property type="project" value="InterPro"/>
</dbReference>
<proteinExistence type="predicted"/>
<comment type="caution">
    <text evidence="2">The sequence shown here is derived from an EMBL/GenBank/DDBJ whole genome shotgun (WGS) entry which is preliminary data.</text>
</comment>
<evidence type="ECO:0000313" key="3">
    <source>
        <dbReference type="Proteomes" id="UP000228920"/>
    </source>
</evidence>
<dbReference type="InterPro" id="IPR036515">
    <property type="entry name" value="Transposase_17_sf"/>
</dbReference>
<dbReference type="InterPro" id="IPR002686">
    <property type="entry name" value="Transposase_17"/>
</dbReference>
<evidence type="ECO:0000313" key="2">
    <source>
        <dbReference type="EMBL" id="PIZ46444.1"/>
    </source>
</evidence>
<name>A0A2M7TJ21_UNCKA</name>
<dbReference type="Pfam" id="PF01797">
    <property type="entry name" value="Y1_Tnp"/>
    <property type="match status" value="1"/>
</dbReference>
<gene>
    <name evidence="2" type="ORF">COY32_03345</name>
</gene>
<dbReference type="AlphaFoldDB" id="A0A2M7TJ21"/>
<dbReference type="SUPFAM" id="SSF143422">
    <property type="entry name" value="Transposase IS200-like"/>
    <property type="match status" value="1"/>
</dbReference>
<feature type="domain" description="Transposase IS200-like" evidence="1">
    <location>
        <begin position="10"/>
        <end position="130"/>
    </location>
</feature>